<evidence type="ECO:0000313" key="2">
    <source>
        <dbReference type="EMBL" id="KAH0567586.1"/>
    </source>
</evidence>
<gene>
    <name evidence="2" type="ORF">KQX54_010886</name>
</gene>
<feature type="compositionally biased region" description="Basic and acidic residues" evidence="1">
    <location>
        <begin position="45"/>
        <end position="73"/>
    </location>
</feature>
<proteinExistence type="predicted"/>
<organism evidence="2 3">
    <name type="scientific">Cotesia glomerata</name>
    <name type="common">Lepidopteran parasitic wasp</name>
    <name type="synonym">Apanteles glomeratus</name>
    <dbReference type="NCBI Taxonomy" id="32391"/>
    <lineage>
        <taxon>Eukaryota</taxon>
        <taxon>Metazoa</taxon>
        <taxon>Ecdysozoa</taxon>
        <taxon>Arthropoda</taxon>
        <taxon>Hexapoda</taxon>
        <taxon>Insecta</taxon>
        <taxon>Pterygota</taxon>
        <taxon>Neoptera</taxon>
        <taxon>Endopterygota</taxon>
        <taxon>Hymenoptera</taxon>
        <taxon>Apocrita</taxon>
        <taxon>Ichneumonoidea</taxon>
        <taxon>Braconidae</taxon>
        <taxon>Microgastrinae</taxon>
        <taxon>Cotesia</taxon>
    </lineage>
</organism>
<dbReference type="AlphaFoldDB" id="A0AAV7J4J6"/>
<sequence length="153" mass="17464">MKRSRSDSWFLPSRSSACRDVRDVTSLTIIVVMAPTPAVGSTSDTWKDSVTESARNRDSTANKGVKEKDHSDAEEATSYRVPAYRCWRNKFPDFTSLRSIHRSSVSRTTELSSRHLDEPTYGSSIIQSPDLLLLAYYRRTYMSIYVPRYINTP</sequence>
<dbReference type="EMBL" id="JAHXZJ010000001">
    <property type="protein sequence ID" value="KAH0567586.1"/>
    <property type="molecule type" value="Genomic_DNA"/>
</dbReference>
<comment type="caution">
    <text evidence="2">The sequence shown here is derived from an EMBL/GenBank/DDBJ whole genome shotgun (WGS) entry which is preliminary data.</text>
</comment>
<reference evidence="2 3" key="1">
    <citation type="journal article" date="2021" name="J. Hered.">
        <title>A chromosome-level genome assembly of the parasitoid wasp, Cotesia glomerata (Hymenoptera: Braconidae).</title>
        <authorList>
            <person name="Pinto B.J."/>
            <person name="Weis J.J."/>
            <person name="Gamble T."/>
            <person name="Ode P.J."/>
            <person name="Paul R."/>
            <person name="Zaspel J.M."/>
        </authorList>
    </citation>
    <scope>NUCLEOTIDE SEQUENCE [LARGE SCALE GENOMIC DNA]</scope>
    <source>
        <strain evidence="2">CgM1</strain>
    </source>
</reference>
<protein>
    <submittedName>
        <fullName evidence="2">Uncharacterized protein</fullName>
    </submittedName>
</protein>
<feature type="region of interest" description="Disordered" evidence="1">
    <location>
        <begin position="38"/>
        <end position="76"/>
    </location>
</feature>
<name>A0AAV7J4J6_COTGL</name>
<evidence type="ECO:0000313" key="3">
    <source>
        <dbReference type="Proteomes" id="UP000826195"/>
    </source>
</evidence>
<dbReference type="Proteomes" id="UP000826195">
    <property type="component" value="Unassembled WGS sequence"/>
</dbReference>
<keyword evidence="3" id="KW-1185">Reference proteome</keyword>
<evidence type="ECO:0000256" key="1">
    <source>
        <dbReference type="SAM" id="MobiDB-lite"/>
    </source>
</evidence>
<accession>A0AAV7J4J6</accession>